<keyword evidence="3" id="KW-1185">Reference proteome</keyword>
<organism evidence="2 3">
    <name type="scientific">Penicillium nalgiovense</name>
    <dbReference type="NCBI Taxonomy" id="60175"/>
    <lineage>
        <taxon>Eukaryota</taxon>
        <taxon>Fungi</taxon>
        <taxon>Dikarya</taxon>
        <taxon>Ascomycota</taxon>
        <taxon>Pezizomycotina</taxon>
        <taxon>Eurotiomycetes</taxon>
        <taxon>Eurotiomycetidae</taxon>
        <taxon>Eurotiales</taxon>
        <taxon>Aspergillaceae</taxon>
        <taxon>Penicillium</taxon>
    </lineage>
</organism>
<feature type="transmembrane region" description="Helical" evidence="1">
    <location>
        <begin position="157"/>
        <end position="182"/>
    </location>
</feature>
<feature type="transmembrane region" description="Helical" evidence="1">
    <location>
        <begin position="48"/>
        <end position="69"/>
    </location>
</feature>
<evidence type="ECO:0000256" key="1">
    <source>
        <dbReference type="SAM" id="Phobius"/>
    </source>
</evidence>
<gene>
    <name evidence="2" type="ORF">PENNAL_c0089G08824</name>
</gene>
<feature type="transmembrane region" description="Helical" evidence="1">
    <location>
        <begin position="617"/>
        <end position="641"/>
    </location>
</feature>
<protein>
    <submittedName>
        <fullName evidence="2">Uncharacterized protein</fullName>
    </submittedName>
</protein>
<dbReference type="AlphaFoldDB" id="A0A1V6XDX1"/>
<evidence type="ECO:0000313" key="3">
    <source>
        <dbReference type="Proteomes" id="UP000191691"/>
    </source>
</evidence>
<keyword evidence="1" id="KW-1133">Transmembrane helix</keyword>
<dbReference type="OMA" id="ITNTRCE"/>
<dbReference type="Proteomes" id="UP000191691">
    <property type="component" value="Unassembled WGS sequence"/>
</dbReference>
<comment type="caution">
    <text evidence="2">The sequence shown here is derived from an EMBL/GenBank/DDBJ whole genome shotgun (WGS) entry which is preliminary data.</text>
</comment>
<evidence type="ECO:0000313" key="2">
    <source>
        <dbReference type="EMBL" id="OQE73301.1"/>
    </source>
</evidence>
<dbReference type="STRING" id="60175.A0A1V6XDX1"/>
<dbReference type="EMBL" id="MOOB01000089">
    <property type="protein sequence ID" value="OQE73301.1"/>
    <property type="molecule type" value="Genomic_DNA"/>
</dbReference>
<keyword evidence="1" id="KW-0472">Membrane</keyword>
<name>A0A1V6XDX1_PENNA</name>
<proteinExistence type="predicted"/>
<accession>A0A1V6XDX1</accession>
<keyword evidence="1" id="KW-0812">Transmembrane</keyword>
<reference evidence="3" key="1">
    <citation type="journal article" date="2017" name="Nat. Microbiol.">
        <title>Global analysis of biosynthetic gene clusters reveals vast potential of secondary metabolite production in Penicillium species.</title>
        <authorList>
            <person name="Nielsen J.C."/>
            <person name="Grijseels S."/>
            <person name="Prigent S."/>
            <person name="Ji B."/>
            <person name="Dainat J."/>
            <person name="Nielsen K.F."/>
            <person name="Frisvad J.C."/>
            <person name="Workman M."/>
            <person name="Nielsen J."/>
        </authorList>
    </citation>
    <scope>NUCLEOTIDE SEQUENCE [LARGE SCALE GENOMIC DNA]</scope>
    <source>
        <strain evidence="3">IBT 13039</strain>
    </source>
</reference>
<sequence>MWISRAACKKAKSDASALNTFGDELEEPPKVIVAESVFTALRRCTCHLITILVTITIITLNLKGVYLGADLMSPVKSETINLMFLQLAAKAHEIMIVNSLGLNVLHFVRSELLFGDGLPLGLVGSGLSFNNFEYFFKKEFYGSLEYIGNHGSKARRVMFVMVVIVAGLTAALAGPASAVLLVPESQDWAAGGTRLYLNGSESDFWPADLSGKLSELRSFCNGNDSTHLGICPAGGFHSLWRHWETVNSTDFRTQDVHSYAKDLSGSNFYWPVSSVSSQVPPLYALGNSKKNDSDATTLIQPHAAAVIILQKLATDWWKALISQRGMSPDQVNDRIISANARSRITVVRCESPQELLHSDNTVNFPSINGRFHFAKSLPLAVHSLNNTAVDHLRFQWVHLPAEFGAASIGGVIETPWESNKASGVVVSCTAQAGWVPATVFTDKYNFWTGWYPWNIQYGDRTPAWSATSQAASNGRISLGDDWLSLLTSATTFLDVGSWRPSTIESILLNAGLGSSSNAITADWLDQRSGSQEKVALVEAIICSVIVDGLSRTGSYRAFNTSGAISQWPLANYNLLPDFQKRILRNKLAFEIPAVSPENLTRIESSMQVSGFSFKGSLAAYLAMTVLLTHLLMATVHIIYVIRSSRTSRSWGSVADLIALSHTSQPAFDVLANTSGGIVSRKTFLQMAKIRVRNTPNLPKHAHNAHHEHAELLFESSAFPNHQWSASEHELDEIHNKLSRHAATWPLNIAEIPAYAGLDPCVMAASVERLADNEEATDIVRPSQQYG</sequence>
<feature type="transmembrane region" description="Helical" evidence="1">
    <location>
        <begin position="117"/>
        <end position="136"/>
    </location>
</feature>